<dbReference type="Pfam" id="PF13561">
    <property type="entry name" value="adh_short_C2"/>
    <property type="match status" value="1"/>
</dbReference>
<dbReference type="EMBL" id="NPZB01000002">
    <property type="protein sequence ID" value="PNS07941.1"/>
    <property type="molecule type" value="Genomic_DNA"/>
</dbReference>
<reference evidence="2 3" key="1">
    <citation type="submission" date="2017-08" db="EMBL/GenBank/DDBJ databases">
        <title>Lysobacter sylvestris genome.</title>
        <authorList>
            <person name="Zhang D.-C."/>
            <person name="Albuquerque L."/>
            <person name="Franca L."/>
            <person name="Froufe H.J.C."/>
            <person name="Barroso C."/>
            <person name="Egas C."/>
            <person name="Da Costa M."/>
            <person name="Margesin R."/>
        </authorList>
    </citation>
    <scope>NUCLEOTIDE SEQUENCE [LARGE SCALE GENOMIC DNA]</scope>
    <source>
        <strain evidence="2 3">AM20-91</strain>
    </source>
</reference>
<dbReference type="PANTHER" id="PTHR42879">
    <property type="entry name" value="3-OXOACYL-(ACYL-CARRIER-PROTEIN) REDUCTASE"/>
    <property type="match status" value="1"/>
</dbReference>
<dbReference type="InterPro" id="IPR036291">
    <property type="entry name" value="NAD(P)-bd_dom_sf"/>
</dbReference>
<protein>
    <submittedName>
        <fullName evidence="2">Dehydrogenase</fullName>
    </submittedName>
</protein>
<dbReference type="AlphaFoldDB" id="A0A2K1PYS1"/>
<sequence>MDLDLTGKRALVCGASEGIGRATAHELALLGAEVTVLARRREVLEEVVRALPTPKGQHHGLIVADAADTVGLAEAARELAAHSPVHILINNSGGPPGGRAIDADAGAFLDAYTRHLLANQALAQALVPGMRHAGYGRIVNIISTSVYEPIPGLGVSNTTRGAVASWAKTLSRELAADGITVNNVLPGYTETGRIDQLVRGRMAKEQADEAAIRADMMAGVPAKRFARAEEPAALIAFLCAPVGGYINGQSIAVDGGRMQSI</sequence>
<keyword evidence="3" id="KW-1185">Reference proteome</keyword>
<name>A0A2K1PYS1_9GAMM</name>
<dbReference type="RefSeq" id="WP_103075587.1">
    <property type="nucleotide sequence ID" value="NZ_NPZB01000002.1"/>
</dbReference>
<accession>A0A2K1PYS1</accession>
<comment type="caution">
    <text evidence="2">The sequence shown here is derived from an EMBL/GenBank/DDBJ whole genome shotgun (WGS) entry which is preliminary data.</text>
</comment>
<comment type="similarity">
    <text evidence="1">Belongs to the short-chain dehydrogenases/reductases (SDR) family.</text>
</comment>
<dbReference type="OrthoDB" id="9804774at2"/>
<gene>
    <name evidence="2" type="ORF">Lysil_2117</name>
</gene>
<dbReference type="SUPFAM" id="SSF51735">
    <property type="entry name" value="NAD(P)-binding Rossmann-fold domains"/>
    <property type="match status" value="1"/>
</dbReference>
<evidence type="ECO:0000313" key="2">
    <source>
        <dbReference type="EMBL" id="PNS07941.1"/>
    </source>
</evidence>
<organism evidence="2 3">
    <name type="scientific">Solilutibacter silvestris</name>
    <dbReference type="NCBI Taxonomy" id="1645665"/>
    <lineage>
        <taxon>Bacteria</taxon>
        <taxon>Pseudomonadati</taxon>
        <taxon>Pseudomonadota</taxon>
        <taxon>Gammaproteobacteria</taxon>
        <taxon>Lysobacterales</taxon>
        <taxon>Lysobacteraceae</taxon>
        <taxon>Solilutibacter</taxon>
    </lineage>
</organism>
<evidence type="ECO:0000313" key="3">
    <source>
        <dbReference type="Proteomes" id="UP000236220"/>
    </source>
</evidence>
<proteinExistence type="inferred from homology"/>
<dbReference type="Proteomes" id="UP000236220">
    <property type="component" value="Unassembled WGS sequence"/>
</dbReference>
<dbReference type="Gene3D" id="3.40.50.720">
    <property type="entry name" value="NAD(P)-binding Rossmann-like Domain"/>
    <property type="match status" value="1"/>
</dbReference>
<dbReference type="InterPro" id="IPR050259">
    <property type="entry name" value="SDR"/>
</dbReference>
<evidence type="ECO:0000256" key="1">
    <source>
        <dbReference type="ARBA" id="ARBA00006484"/>
    </source>
</evidence>
<dbReference type="PRINTS" id="PR00081">
    <property type="entry name" value="GDHRDH"/>
</dbReference>
<dbReference type="PANTHER" id="PTHR42879:SF6">
    <property type="entry name" value="NADPH-DEPENDENT REDUCTASE BACG"/>
    <property type="match status" value="1"/>
</dbReference>
<dbReference type="InterPro" id="IPR002347">
    <property type="entry name" value="SDR_fam"/>
</dbReference>